<evidence type="ECO:0000256" key="2">
    <source>
        <dbReference type="ARBA" id="ARBA00022679"/>
    </source>
</evidence>
<evidence type="ECO:0000259" key="3">
    <source>
        <dbReference type="Pfam" id="PF00156"/>
    </source>
</evidence>
<protein>
    <submittedName>
        <fullName evidence="4">Xanthine-guanine phosphoribosyltransferase</fullName>
        <ecNumber evidence="4">2.4.2.22</ecNumber>
    </submittedName>
</protein>
<dbReference type="GO" id="GO:0000310">
    <property type="term" value="F:xanthine phosphoribosyltransferase activity"/>
    <property type="evidence" value="ECO:0007669"/>
    <property type="project" value="UniProtKB-EC"/>
</dbReference>
<feature type="domain" description="Phosphoribosyltransferase" evidence="3">
    <location>
        <begin position="12"/>
        <end position="142"/>
    </location>
</feature>
<evidence type="ECO:0000256" key="1">
    <source>
        <dbReference type="ARBA" id="ARBA00022676"/>
    </source>
</evidence>
<dbReference type="EC" id="2.4.2.22" evidence="4"/>
<accession>L0DV28</accession>
<organism evidence="4 5">
    <name type="scientific">Thioalkalivibrio nitratireducens (strain DSM 14787 / UNIQEM 213 / ALEN2)</name>
    <dbReference type="NCBI Taxonomy" id="1255043"/>
    <lineage>
        <taxon>Bacteria</taxon>
        <taxon>Pseudomonadati</taxon>
        <taxon>Pseudomonadota</taxon>
        <taxon>Gammaproteobacteria</taxon>
        <taxon>Chromatiales</taxon>
        <taxon>Ectothiorhodospiraceae</taxon>
        <taxon>Thioalkalivibrio</taxon>
    </lineage>
</organism>
<name>L0DV28_THIND</name>
<dbReference type="Gene3D" id="3.40.50.2020">
    <property type="match status" value="1"/>
</dbReference>
<evidence type="ECO:0000313" key="5">
    <source>
        <dbReference type="Proteomes" id="UP000010809"/>
    </source>
</evidence>
<evidence type="ECO:0000313" key="4">
    <source>
        <dbReference type="EMBL" id="AGA32863.1"/>
    </source>
</evidence>
<dbReference type="STRING" id="1255043.TVNIR_1188"/>
<dbReference type="EMBL" id="CP003989">
    <property type="protein sequence ID" value="AGA32863.1"/>
    <property type="molecule type" value="Genomic_DNA"/>
</dbReference>
<dbReference type="AlphaFoldDB" id="L0DV28"/>
<reference evidence="4" key="1">
    <citation type="submission" date="2015-12" db="EMBL/GenBank/DDBJ databases">
        <authorList>
            <person name="Tikhonova T.V."/>
            <person name="Pavlov A.R."/>
            <person name="Beletsky A.V."/>
            <person name="Mardanov A.V."/>
            <person name="Sorokin D.Y."/>
            <person name="Ravin N.V."/>
            <person name="Popov V.O."/>
        </authorList>
    </citation>
    <scope>NUCLEOTIDE SEQUENCE</scope>
    <source>
        <strain evidence="4">DSM 14787</strain>
    </source>
</reference>
<sequence>MIPVQLVGLDEVVEACDRLAQAVLASGFRPDTVVAVARGGFMPARFLCDFLHVEKLLSLRVEHYGAGAREAGRAQVTVPLSGDVRGAQVLVVDDVNDSGDTLDAALPHVEGFAPAQVRSAVLHQKAQTGHRADFIAREIRQWRWVLYPWAVVEDVAEFIRDMEPPPRDRDEICRRLRQQYGLEPSDAELDRVLRYGGLGP</sequence>
<dbReference type="Proteomes" id="UP000010809">
    <property type="component" value="Chromosome"/>
</dbReference>
<dbReference type="HOGENOM" id="CLU_080904_0_1_6"/>
<dbReference type="eggNOG" id="COG2236">
    <property type="taxonomic scope" value="Bacteria"/>
</dbReference>
<keyword evidence="2 4" id="KW-0808">Transferase</keyword>
<keyword evidence="1 4" id="KW-0328">Glycosyltransferase</keyword>
<dbReference type="PANTHER" id="PTHR43363:SF1">
    <property type="entry name" value="HYPOXANTHINE-GUANINE PHOSPHORIBOSYLTRANSFERASE"/>
    <property type="match status" value="1"/>
</dbReference>
<proteinExistence type="predicted"/>
<dbReference type="PANTHER" id="PTHR43363">
    <property type="entry name" value="HYPOXANTHINE PHOSPHORIBOSYLTRANSFERASE"/>
    <property type="match status" value="1"/>
</dbReference>
<dbReference type="CDD" id="cd06223">
    <property type="entry name" value="PRTases_typeI"/>
    <property type="match status" value="1"/>
</dbReference>
<dbReference type="Pfam" id="PF00156">
    <property type="entry name" value="Pribosyltran"/>
    <property type="match status" value="1"/>
</dbReference>
<keyword evidence="5" id="KW-1185">Reference proteome</keyword>
<dbReference type="SUPFAM" id="SSF53271">
    <property type="entry name" value="PRTase-like"/>
    <property type="match status" value="1"/>
</dbReference>
<gene>
    <name evidence="4" type="ordered locus">TVNIR_1188</name>
</gene>
<dbReference type="KEGG" id="tni:TVNIR_1188"/>
<dbReference type="InterPro" id="IPR000836">
    <property type="entry name" value="PRTase_dom"/>
</dbReference>
<dbReference type="InterPro" id="IPR029057">
    <property type="entry name" value="PRTase-like"/>
</dbReference>
<dbReference type="PATRIC" id="fig|1255043.3.peg.1201"/>